<proteinExistence type="predicted"/>
<dbReference type="Pfam" id="PF13372">
    <property type="entry name" value="Alginate_exp"/>
    <property type="match status" value="1"/>
</dbReference>
<accession>A0A245ZUY5</accession>
<name>A0A245ZUY5_9SPHN</name>
<dbReference type="Proteomes" id="UP000197290">
    <property type="component" value="Unassembled WGS sequence"/>
</dbReference>
<comment type="caution">
    <text evidence="2">The sequence shown here is derived from an EMBL/GenBank/DDBJ whole genome shotgun (WGS) entry which is preliminary data.</text>
</comment>
<protein>
    <recommendedName>
        <fullName evidence="1">Alginate export domain-containing protein</fullName>
    </recommendedName>
</protein>
<evidence type="ECO:0000313" key="2">
    <source>
        <dbReference type="EMBL" id="OWK33542.1"/>
    </source>
</evidence>
<organism evidence="2 3">
    <name type="scientific">Sphingomonas dokdonensis</name>
    <dbReference type="NCBI Taxonomy" id="344880"/>
    <lineage>
        <taxon>Bacteria</taxon>
        <taxon>Pseudomonadati</taxon>
        <taxon>Pseudomonadota</taxon>
        <taxon>Alphaproteobacteria</taxon>
        <taxon>Sphingomonadales</taxon>
        <taxon>Sphingomonadaceae</taxon>
        <taxon>Sphingomonas</taxon>
    </lineage>
</organism>
<reference evidence="2 3" key="1">
    <citation type="submission" date="2017-03" db="EMBL/GenBank/DDBJ databases">
        <title>Genome sequence of Sphingomonas dokdonensis DSM 21029.</title>
        <authorList>
            <person name="Poehlein A."/>
            <person name="Wuebbeler J.H."/>
            <person name="Steinbuechel A."/>
            <person name="Daniel R."/>
        </authorList>
    </citation>
    <scope>NUCLEOTIDE SEQUENCE [LARGE SCALE GENOMIC DNA]</scope>
    <source>
        <strain evidence="2 3">DSM 21029</strain>
    </source>
</reference>
<feature type="domain" description="Alginate export" evidence="1">
    <location>
        <begin position="20"/>
        <end position="393"/>
    </location>
</feature>
<dbReference type="Gene3D" id="2.40.160.100">
    <property type="match status" value="1"/>
</dbReference>
<sequence>MLDGQARAVGPTHDFMWSHRAIVFAEYETGVVRVGGELRDARAAGERRNSTAGVAEVNSLEPVQAYLAADLGPMLAVGGTTSLTAGRFTMELSSGRQIATPEFANSVNSFVGAQLMWSGLGQDQLMAFWTMPGVRLPNTSEEILSNKTRLDHFSHALVLSGLSFTKAEVGAGAAGEIYLLRLNEHDTPGFPTRDRHLTVVGVRTARPPAPGKLDFEVELIRQTGHVRATARPDDLRTLRAEAYLIHAEIGRRGVGHGAVRPSLHFDLATGDDRDLDKWSRFDPLFGGPRGDFGPTSLYGAVTRSNIVSAGARVEVAPSKRTDGAFMTRALWLHSPVDSFAATGVQDRSGHSGRWAGIQFEGRVRHWIIPRRLRAEGGAVWLVKGRFLRDAPNVAYRGDSRYGYFDLTLSI</sequence>
<dbReference type="InterPro" id="IPR053728">
    <property type="entry name" value="Alginate_Permeability_Chnl"/>
</dbReference>
<dbReference type="AlphaFoldDB" id="A0A245ZUY5"/>
<evidence type="ECO:0000259" key="1">
    <source>
        <dbReference type="Pfam" id="PF13372"/>
    </source>
</evidence>
<dbReference type="InterPro" id="IPR025388">
    <property type="entry name" value="Alginate_export_dom"/>
</dbReference>
<dbReference type="EMBL" id="NBBI01000001">
    <property type="protein sequence ID" value="OWK33542.1"/>
    <property type="molecule type" value="Genomic_DNA"/>
</dbReference>
<gene>
    <name evidence="2" type="ORF">SPDO_04210</name>
</gene>
<keyword evidence="3" id="KW-1185">Reference proteome</keyword>
<evidence type="ECO:0000313" key="3">
    <source>
        <dbReference type="Proteomes" id="UP000197290"/>
    </source>
</evidence>